<sequence>MRREYKELDAYYNQKKSKVDHLLFMLEKNGLFIFLLYVPFWLFFKGFGFLFRWINRRFKKRCPNVSKH</sequence>
<evidence type="ECO:0000256" key="1">
    <source>
        <dbReference type="SAM" id="Phobius"/>
    </source>
</evidence>
<evidence type="ECO:0000313" key="3">
    <source>
        <dbReference type="Proteomes" id="UP000322997"/>
    </source>
</evidence>
<dbReference type="AlphaFoldDB" id="A0A5D4RTS1"/>
<keyword evidence="1" id="KW-0472">Membrane</keyword>
<protein>
    <submittedName>
        <fullName evidence="2">Uncharacterized protein</fullName>
    </submittedName>
</protein>
<dbReference type="RefSeq" id="WP_148984894.1">
    <property type="nucleotide sequence ID" value="NZ_JBNILK010000003.1"/>
</dbReference>
<accession>A0A5D4RTS1</accession>
<keyword evidence="1" id="KW-1133">Transmembrane helix</keyword>
<comment type="caution">
    <text evidence="2">The sequence shown here is derived from an EMBL/GenBank/DDBJ whole genome shotgun (WGS) entry which is preliminary data.</text>
</comment>
<proteinExistence type="predicted"/>
<evidence type="ECO:0000313" key="2">
    <source>
        <dbReference type="EMBL" id="TYS54765.1"/>
    </source>
</evidence>
<dbReference type="EMBL" id="VTEQ01000002">
    <property type="protein sequence ID" value="TYS54765.1"/>
    <property type="molecule type" value="Genomic_DNA"/>
</dbReference>
<feature type="transmembrane region" description="Helical" evidence="1">
    <location>
        <begin position="31"/>
        <end position="51"/>
    </location>
</feature>
<organism evidence="2 3">
    <name type="scientific">Rossellomorea marisflavi</name>
    <dbReference type="NCBI Taxonomy" id="189381"/>
    <lineage>
        <taxon>Bacteria</taxon>
        <taxon>Bacillati</taxon>
        <taxon>Bacillota</taxon>
        <taxon>Bacilli</taxon>
        <taxon>Bacillales</taxon>
        <taxon>Bacillaceae</taxon>
        <taxon>Rossellomorea</taxon>
    </lineage>
</organism>
<keyword evidence="1" id="KW-0812">Transmembrane</keyword>
<dbReference type="Proteomes" id="UP000322997">
    <property type="component" value="Unassembled WGS sequence"/>
</dbReference>
<reference evidence="2 3" key="1">
    <citation type="submission" date="2019-08" db="EMBL/GenBank/DDBJ databases">
        <title>Bacillus genomes from the desert of Cuatro Cienegas, Coahuila.</title>
        <authorList>
            <person name="Olmedo-Alvarez G."/>
        </authorList>
    </citation>
    <scope>NUCLEOTIDE SEQUENCE [LARGE SCALE GENOMIC DNA]</scope>
    <source>
        <strain evidence="2 3">CH108_3D</strain>
    </source>
</reference>
<gene>
    <name evidence="2" type="ORF">FZC83_07405</name>
</gene>
<name>A0A5D4RTS1_9BACI</name>